<dbReference type="PANTHER" id="PTHR43606:SF2">
    <property type="entry name" value="ALKALINE PHOSPHATASE FAMILY PROTEIN (AFU_ORTHOLOGUE AFUA_5G03860)"/>
    <property type="match status" value="1"/>
</dbReference>
<feature type="domain" description="Phospholipase D N-terminal" evidence="2">
    <location>
        <begin position="61"/>
        <end position="157"/>
    </location>
</feature>
<dbReference type="RefSeq" id="WP_311663360.1">
    <property type="nucleotide sequence ID" value="NZ_JAVREO010000001.1"/>
</dbReference>
<accession>A0ABU2JIF7</accession>
<dbReference type="PROSITE" id="PS51318">
    <property type="entry name" value="TAT"/>
    <property type="match status" value="1"/>
</dbReference>
<reference evidence="4" key="1">
    <citation type="submission" date="2023-07" db="EMBL/GenBank/DDBJ databases">
        <title>30 novel species of actinomycetes from the DSMZ collection.</title>
        <authorList>
            <person name="Nouioui I."/>
        </authorList>
    </citation>
    <scope>NUCLEOTIDE SEQUENCE [LARGE SCALE GENOMIC DNA]</scope>
    <source>
        <strain evidence="4">DSM 44915</strain>
    </source>
</reference>
<dbReference type="InterPro" id="IPR029052">
    <property type="entry name" value="Metallo-depent_PP-like"/>
</dbReference>
<keyword evidence="4" id="KW-1185">Reference proteome</keyword>
<evidence type="ECO:0000313" key="4">
    <source>
        <dbReference type="Proteomes" id="UP001183410"/>
    </source>
</evidence>
<feature type="domain" description="PhoD-like phosphatase metallophosphatase" evidence="1">
    <location>
        <begin position="170"/>
        <end position="509"/>
    </location>
</feature>
<gene>
    <name evidence="3" type="ORF">RM844_00495</name>
</gene>
<evidence type="ECO:0000259" key="2">
    <source>
        <dbReference type="Pfam" id="PF16655"/>
    </source>
</evidence>
<name>A0ABU2JIF7_9ACTN</name>
<dbReference type="InterPro" id="IPR038607">
    <property type="entry name" value="PhoD-like_sf"/>
</dbReference>
<dbReference type="PANTHER" id="PTHR43606">
    <property type="entry name" value="PHOSPHATASE, PUTATIVE (AFU_ORTHOLOGUE AFUA_6G08710)-RELATED"/>
    <property type="match status" value="1"/>
</dbReference>
<evidence type="ECO:0000259" key="1">
    <source>
        <dbReference type="Pfam" id="PF09423"/>
    </source>
</evidence>
<organism evidence="3 4">
    <name type="scientific">Streptomyces chisholmiae</name>
    <dbReference type="NCBI Taxonomy" id="3075540"/>
    <lineage>
        <taxon>Bacteria</taxon>
        <taxon>Bacillati</taxon>
        <taxon>Actinomycetota</taxon>
        <taxon>Actinomycetes</taxon>
        <taxon>Kitasatosporales</taxon>
        <taxon>Streptomycetaceae</taxon>
        <taxon>Streptomyces</taxon>
    </lineage>
</organism>
<comment type="caution">
    <text evidence="3">The sequence shown here is derived from an EMBL/GenBank/DDBJ whole genome shotgun (WGS) entry which is preliminary data.</text>
</comment>
<dbReference type="InterPro" id="IPR006311">
    <property type="entry name" value="TAT_signal"/>
</dbReference>
<dbReference type="Gene3D" id="3.60.21.70">
    <property type="entry name" value="PhoD-like phosphatase"/>
    <property type="match status" value="1"/>
</dbReference>
<dbReference type="Pfam" id="PF09423">
    <property type="entry name" value="PhoD"/>
    <property type="match status" value="1"/>
</dbReference>
<dbReference type="Proteomes" id="UP001183410">
    <property type="component" value="Unassembled WGS sequence"/>
</dbReference>
<dbReference type="EMBL" id="JAVREO010000001">
    <property type="protein sequence ID" value="MDT0264762.1"/>
    <property type="molecule type" value="Genomic_DNA"/>
</dbReference>
<dbReference type="InterPro" id="IPR032093">
    <property type="entry name" value="PhoD_N"/>
</dbReference>
<dbReference type="CDD" id="cd07389">
    <property type="entry name" value="MPP_PhoD"/>
    <property type="match status" value="1"/>
</dbReference>
<dbReference type="Gene3D" id="2.60.40.380">
    <property type="entry name" value="Purple acid phosphatase-like, N-terminal"/>
    <property type="match status" value="1"/>
</dbReference>
<evidence type="ECO:0000313" key="3">
    <source>
        <dbReference type="EMBL" id="MDT0264762.1"/>
    </source>
</evidence>
<dbReference type="InterPro" id="IPR018946">
    <property type="entry name" value="PhoD-like_MPP"/>
</dbReference>
<proteinExistence type="predicted"/>
<dbReference type="SUPFAM" id="SSF56300">
    <property type="entry name" value="Metallo-dependent phosphatases"/>
    <property type="match status" value="1"/>
</dbReference>
<dbReference type="InterPro" id="IPR052900">
    <property type="entry name" value="Phospholipid_Metab_Enz"/>
</dbReference>
<dbReference type="Pfam" id="PF16655">
    <property type="entry name" value="PhoD_N"/>
    <property type="match status" value="1"/>
</dbReference>
<protein>
    <submittedName>
        <fullName evidence="3">Alkaline phosphatase D family protein</fullName>
    </submittedName>
</protein>
<sequence>MTQIPSPTEELRAAARRLDRRRFLTVTGAAAALAFAVNLPNTASAAAPADGAALPTDPFTLGVASGDPLPDSVVLWTRLAPEPLAPDGGLPAEAVEVAWEIAADPAFDRIVAAGTATAHPEFQHSVRVEPAGLAPATTYYYRFRAGRWRSETGRTRTAPAPDARPAAVRFGLVSCQRYDQGFYTAYRHLAAEPDLDAVLHLGDYLYEYPVNATAGVRNTPVPAHLNRETHTLEDYRLRYALYHSDPDLRAAHAAHPFIVTWDDHEVDNNYAGAVSEQDVPAEEFLVRRAAAYRAYWENMPLRAPQLPDGPDLRLYRRLRYGRLAQLDILDTRQYRDDQAHGDGWQVPGEAAADPARTLLGAAQERWLADGWRDSTARWNLLPQQVTFARRRNRVEGPWPLSMDAWDGYPAARERLLTAAERAGVDNLVVCTGDVHVHYAFDLKADWDDPDSRTLGVELVTSSISSGGDGAERPANWAALTEANPHLRFYDGRRGYVVLTLDAEQLRADFRTVDAVSTPDAGVGTAASFVSRAGDPGLRAV</sequence>